<dbReference type="RefSeq" id="WP_093952520.1">
    <property type="nucleotide sequence ID" value="NZ_NMUL01000047.1"/>
</dbReference>
<keyword evidence="7" id="KW-0812">Transmembrane</keyword>
<feature type="active site" description="Charge relay system" evidence="5">
    <location>
        <position position="70"/>
    </location>
</feature>
<comment type="similarity">
    <text evidence="1 5 6">Belongs to the peptidase S8 family.</text>
</comment>
<evidence type="ECO:0000256" key="6">
    <source>
        <dbReference type="RuleBase" id="RU003355"/>
    </source>
</evidence>
<dbReference type="InterPro" id="IPR050131">
    <property type="entry name" value="Peptidase_S8_subtilisin-like"/>
</dbReference>
<evidence type="ECO:0000256" key="4">
    <source>
        <dbReference type="ARBA" id="ARBA00022825"/>
    </source>
</evidence>
<feature type="transmembrane region" description="Helical" evidence="7">
    <location>
        <begin position="342"/>
        <end position="363"/>
    </location>
</feature>
<dbReference type="InterPro" id="IPR000209">
    <property type="entry name" value="Peptidase_S8/S53_dom"/>
</dbReference>
<dbReference type="InterPro" id="IPR015500">
    <property type="entry name" value="Peptidase_S8_subtilisin-rel"/>
</dbReference>
<proteinExistence type="inferred from homology"/>
<evidence type="ECO:0000313" key="9">
    <source>
        <dbReference type="EMBL" id="OXM61364.1"/>
    </source>
</evidence>
<evidence type="ECO:0000256" key="1">
    <source>
        <dbReference type="ARBA" id="ARBA00011073"/>
    </source>
</evidence>
<organism evidence="9 10">
    <name type="scientific">Amycolatopsis vastitatis</name>
    <dbReference type="NCBI Taxonomy" id="1905142"/>
    <lineage>
        <taxon>Bacteria</taxon>
        <taxon>Bacillati</taxon>
        <taxon>Actinomycetota</taxon>
        <taxon>Actinomycetes</taxon>
        <taxon>Pseudonocardiales</taxon>
        <taxon>Pseudonocardiaceae</taxon>
        <taxon>Amycolatopsis</taxon>
    </lineage>
</organism>
<dbReference type="PROSITE" id="PS00136">
    <property type="entry name" value="SUBTILASE_ASP"/>
    <property type="match status" value="1"/>
</dbReference>
<sequence length="374" mass="38752">MLRTAEAGGSSVVRRKLFLVLFAGMMFILATPAWAGGERQAEWPLDTQHFRAEQAWTTTRGHGTTIAVLDSGCQADHPDLAGQVLAGTGFAGVAGDTGQSDHSQDSHGTSIAALIAGSGRNNAGTGVIGLAPDARILPVRVTVDGETQPISLAEGIIYAVDHGARIITISESTSVPDPNVRSAVEHALDRGDIVVAATGNSGHDGNPPSYPAYFPGVVAVTGVDSSNNFWPESQSGPQVTLAAPAADIVSANNHGGYLRGDGTSYAAPYVAAAAALVWSKWPDLPAGRVIRQLIDTADRHGDATHDDHYGFGIVNPLKALTSSPTTASGFPVVTTDTKTSQWPWTATAVAIVVVTAVAVGWLLRRRAVNGKGKS</sequence>
<accession>A0A229SRK1</accession>
<dbReference type="Proteomes" id="UP000215199">
    <property type="component" value="Unassembled WGS sequence"/>
</dbReference>
<gene>
    <name evidence="9" type="ORF">CF165_38465</name>
</gene>
<dbReference type="PROSITE" id="PS00138">
    <property type="entry name" value="SUBTILASE_SER"/>
    <property type="match status" value="1"/>
</dbReference>
<evidence type="ECO:0000256" key="3">
    <source>
        <dbReference type="ARBA" id="ARBA00022801"/>
    </source>
</evidence>
<reference evidence="10" key="1">
    <citation type="submission" date="2017-07" db="EMBL/GenBank/DDBJ databases">
        <title>Comparative genome mining reveals phylogenetic distribution patterns of secondary metabolites in Amycolatopsis.</title>
        <authorList>
            <person name="Adamek M."/>
            <person name="Alanjary M."/>
            <person name="Sales-Ortells H."/>
            <person name="Goodfellow M."/>
            <person name="Bull A.T."/>
            <person name="Kalinowski J."/>
            <person name="Ziemert N."/>
        </authorList>
    </citation>
    <scope>NUCLEOTIDE SEQUENCE [LARGE SCALE GENOMIC DNA]</scope>
    <source>
        <strain evidence="10">H5</strain>
    </source>
</reference>
<feature type="active site" description="Charge relay system" evidence="5">
    <location>
        <position position="264"/>
    </location>
</feature>
<dbReference type="OrthoDB" id="5240330at2"/>
<dbReference type="PROSITE" id="PS51892">
    <property type="entry name" value="SUBTILASE"/>
    <property type="match status" value="1"/>
</dbReference>
<evidence type="ECO:0000256" key="7">
    <source>
        <dbReference type="SAM" id="Phobius"/>
    </source>
</evidence>
<dbReference type="InterPro" id="IPR023828">
    <property type="entry name" value="Peptidase_S8_Ser-AS"/>
</dbReference>
<keyword evidence="3 5" id="KW-0378">Hydrolase</keyword>
<keyword evidence="4 5" id="KW-0720">Serine protease</keyword>
<comment type="caution">
    <text evidence="9">The sequence shown here is derived from an EMBL/GenBank/DDBJ whole genome shotgun (WGS) entry which is preliminary data.</text>
</comment>
<dbReference type="EMBL" id="NMUL01000047">
    <property type="protein sequence ID" value="OXM61364.1"/>
    <property type="molecule type" value="Genomic_DNA"/>
</dbReference>
<dbReference type="Pfam" id="PF00082">
    <property type="entry name" value="Peptidase_S8"/>
    <property type="match status" value="1"/>
</dbReference>
<evidence type="ECO:0000259" key="8">
    <source>
        <dbReference type="Pfam" id="PF00082"/>
    </source>
</evidence>
<dbReference type="InterPro" id="IPR023827">
    <property type="entry name" value="Peptidase_S8_Asp-AS"/>
</dbReference>
<dbReference type="SUPFAM" id="SSF52743">
    <property type="entry name" value="Subtilisin-like"/>
    <property type="match status" value="1"/>
</dbReference>
<dbReference type="GO" id="GO:0006508">
    <property type="term" value="P:proteolysis"/>
    <property type="evidence" value="ECO:0007669"/>
    <property type="project" value="UniProtKB-KW"/>
</dbReference>
<dbReference type="PRINTS" id="PR00723">
    <property type="entry name" value="SUBTILISIN"/>
</dbReference>
<keyword evidence="10" id="KW-1185">Reference proteome</keyword>
<keyword evidence="2 5" id="KW-0645">Protease</keyword>
<dbReference type="InterPro" id="IPR036852">
    <property type="entry name" value="Peptidase_S8/S53_dom_sf"/>
</dbReference>
<evidence type="ECO:0000256" key="5">
    <source>
        <dbReference type="PROSITE-ProRule" id="PRU01240"/>
    </source>
</evidence>
<dbReference type="PANTHER" id="PTHR43806">
    <property type="entry name" value="PEPTIDASE S8"/>
    <property type="match status" value="1"/>
</dbReference>
<evidence type="ECO:0000313" key="10">
    <source>
        <dbReference type="Proteomes" id="UP000215199"/>
    </source>
</evidence>
<dbReference type="Gene3D" id="3.40.50.200">
    <property type="entry name" value="Peptidase S8/S53 domain"/>
    <property type="match status" value="1"/>
</dbReference>
<name>A0A229SRK1_9PSEU</name>
<evidence type="ECO:0000256" key="2">
    <source>
        <dbReference type="ARBA" id="ARBA00022670"/>
    </source>
</evidence>
<keyword evidence="7" id="KW-0472">Membrane</keyword>
<dbReference type="AlphaFoldDB" id="A0A229SRK1"/>
<feature type="domain" description="Peptidase S8/S53" evidence="8">
    <location>
        <begin position="61"/>
        <end position="312"/>
    </location>
</feature>
<protein>
    <submittedName>
        <fullName evidence="9">Serine protease</fullName>
    </submittedName>
</protein>
<dbReference type="PANTHER" id="PTHR43806:SF11">
    <property type="entry name" value="CEREVISIN-RELATED"/>
    <property type="match status" value="1"/>
</dbReference>
<feature type="active site" description="Charge relay system" evidence="5">
    <location>
        <position position="107"/>
    </location>
</feature>
<dbReference type="GO" id="GO:0004252">
    <property type="term" value="F:serine-type endopeptidase activity"/>
    <property type="evidence" value="ECO:0007669"/>
    <property type="project" value="UniProtKB-UniRule"/>
</dbReference>
<keyword evidence="7" id="KW-1133">Transmembrane helix</keyword>